<accession>A0ABY9LWJ2</accession>
<gene>
    <name evidence="1" type="ORF">RAS12_21235</name>
</gene>
<dbReference type="InterPro" id="IPR032032">
    <property type="entry name" value="Tai4"/>
</dbReference>
<dbReference type="EMBL" id="CP132976">
    <property type="protein sequence ID" value="WMD19132.1"/>
    <property type="molecule type" value="Genomic_DNA"/>
</dbReference>
<organism evidence="1 2">
    <name type="scientific">Achromobacter seleniivolatilans</name>
    <dbReference type="NCBI Taxonomy" id="3047478"/>
    <lineage>
        <taxon>Bacteria</taxon>
        <taxon>Pseudomonadati</taxon>
        <taxon>Pseudomonadota</taxon>
        <taxon>Betaproteobacteria</taxon>
        <taxon>Burkholderiales</taxon>
        <taxon>Alcaligenaceae</taxon>
        <taxon>Achromobacter</taxon>
    </lineage>
</organism>
<keyword evidence="2" id="KW-1185">Reference proteome</keyword>
<protein>
    <submittedName>
        <fullName evidence="1">Type VI secretion system amidase immunity protein Tai4</fullName>
    </submittedName>
</protein>
<dbReference type="Gene3D" id="1.20.120.1620">
    <property type="match status" value="1"/>
</dbReference>
<dbReference type="InterPro" id="IPR038314">
    <property type="entry name" value="T6SS_sf"/>
</dbReference>
<proteinExistence type="predicted"/>
<dbReference type="RefSeq" id="WP_306939911.1">
    <property type="nucleotide sequence ID" value="NZ_CP132976.1"/>
</dbReference>
<sequence length="110" mass="12477">MRSGRGRHADAYANDRNAAVDAGSTVSALRDWTYYDLEASPEAVKSLVDRYLARNYHNPLAEAEIKGIRFDLLKCLDLYHGKELDSLAKRVVINPDRTYRQDNRPPAAKK</sequence>
<evidence type="ECO:0000313" key="2">
    <source>
        <dbReference type="Proteomes" id="UP001234798"/>
    </source>
</evidence>
<evidence type="ECO:0000313" key="1">
    <source>
        <dbReference type="EMBL" id="WMD19132.1"/>
    </source>
</evidence>
<name>A0ABY9LWJ2_9BURK</name>
<dbReference type="Pfam" id="PF16695">
    <property type="entry name" value="Tai4"/>
    <property type="match status" value="1"/>
</dbReference>
<dbReference type="Proteomes" id="UP001234798">
    <property type="component" value="Chromosome"/>
</dbReference>
<reference evidence="1 2" key="1">
    <citation type="submission" date="2023-08" db="EMBL/GenBank/DDBJ databases">
        <title>Achromobacter seleniivolatilans sp. nov., isolated from seleniferous soil.</title>
        <authorList>
            <person name="Zhang S."/>
            <person name="Li K."/>
            <person name="Peng J."/>
            <person name="Zhao Q."/>
            <person name="Wang H."/>
            <person name="Guo Y."/>
        </authorList>
    </citation>
    <scope>NUCLEOTIDE SEQUENCE [LARGE SCALE GENOMIC DNA]</scope>
    <source>
        <strain evidence="1 2">R39</strain>
    </source>
</reference>